<keyword evidence="3" id="KW-1185">Reference proteome</keyword>
<reference evidence="2" key="1">
    <citation type="submission" date="2011-10" db="EMBL/GenBank/DDBJ databases">
        <title>The Genome Sequence of Oxalobacter formigenes HOxBLS.</title>
        <authorList>
            <consortium name="The Broad Institute Genome Sequencing Platform"/>
            <person name="Earl A."/>
            <person name="Ward D."/>
            <person name="Feldgarden M."/>
            <person name="Gevers D."/>
            <person name="Allison M.J."/>
            <person name="Humphrey S."/>
            <person name="Young S.K."/>
            <person name="Zeng Q."/>
            <person name="Gargeya S."/>
            <person name="Fitzgerald M."/>
            <person name="Haas B."/>
            <person name="Abouelleil A."/>
            <person name="Alvarado L."/>
            <person name="Arachchi H.M."/>
            <person name="Berlin A."/>
            <person name="Brown A."/>
            <person name="Chapman S.B."/>
            <person name="Chen Z."/>
            <person name="Dunbar C."/>
            <person name="Freedman E."/>
            <person name="Gearin G."/>
            <person name="Goldberg J."/>
            <person name="Griggs A."/>
            <person name="Gujja S."/>
            <person name="Heiman D."/>
            <person name="Howarth C."/>
            <person name="Larson L."/>
            <person name="Lui A."/>
            <person name="MacDonald P.J.P."/>
            <person name="Montmayeur A."/>
            <person name="Murphy C."/>
            <person name="Neiman D."/>
            <person name="Pearson M."/>
            <person name="Priest M."/>
            <person name="Roberts A."/>
            <person name="Saif S."/>
            <person name="Shea T."/>
            <person name="Shenoy N."/>
            <person name="Sisk P."/>
            <person name="Stolte C."/>
            <person name="Sykes S."/>
            <person name="Wortman J."/>
            <person name="Nusbaum C."/>
            <person name="Birren B."/>
        </authorList>
    </citation>
    <scope>NUCLEOTIDE SEQUENCE [LARGE SCALE GENOMIC DNA]</scope>
    <source>
        <strain evidence="2">HOxBLS</strain>
    </source>
</reference>
<feature type="compositionally biased region" description="Basic and acidic residues" evidence="1">
    <location>
        <begin position="84"/>
        <end position="101"/>
    </location>
</feature>
<gene>
    <name evidence="2" type="ORF">OFAG_00327</name>
</gene>
<dbReference type="RefSeq" id="WP_005876053.1">
    <property type="nucleotide sequence ID" value="NZ_CABMNL010000001.1"/>
</dbReference>
<evidence type="ECO:0000313" key="2">
    <source>
        <dbReference type="EMBL" id="EEO27174.1"/>
    </source>
</evidence>
<dbReference type="EMBL" id="ACDP02000029">
    <property type="protein sequence ID" value="EEO27174.1"/>
    <property type="molecule type" value="Genomic_DNA"/>
</dbReference>
<dbReference type="AlphaFoldDB" id="C3X1T8"/>
<dbReference type="Proteomes" id="UP000003973">
    <property type="component" value="Unassembled WGS sequence"/>
</dbReference>
<comment type="caution">
    <text evidence="2">The sequence shown here is derived from an EMBL/GenBank/DDBJ whole genome shotgun (WGS) entry which is preliminary data.</text>
</comment>
<name>C3X1T8_9BURK</name>
<organism evidence="2 3">
    <name type="scientific">Oxalobacter paraformigenes</name>
    <dbReference type="NCBI Taxonomy" id="556268"/>
    <lineage>
        <taxon>Bacteria</taxon>
        <taxon>Pseudomonadati</taxon>
        <taxon>Pseudomonadota</taxon>
        <taxon>Betaproteobacteria</taxon>
        <taxon>Burkholderiales</taxon>
        <taxon>Oxalobacteraceae</taxon>
        <taxon>Oxalobacter</taxon>
    </lineage>
</organism>
<feature type="region of interest" description="Disordered" evidence="1">
    <location>
        <begin position="84"/>
        <end position="123"/>
    </location>
</feature>
<dbReference type="eggNOG" id="ENOG5031WGI">
    <property type="taxonomic scope" value="Bacteria"/>
</dbReference>
<dbReference type="HOGENOM" id="CLU_164852_0_0_4"/>
<sequence>MAYVYSTLTNDQIYTLWRPSKEEGKPNVAIKKVQIKGGHGRMGKNLVTPLGVVTEVTDEELDALQKCTAFVDHVKAGFIKVEKKKSDPEKVVSDMEKKDASAQKTPLDFANPPKVGKPEDDND</sequence>
<accession>C3X1T8</accession>
<protein>
    <submittedName>
        <fullName evidence="2">Uncharacterized protein</fullName>
    </submittedName>
</protein>
<proteinExistence type="predicted"/>
<evidence type="ECO:0000256" key="1">
    <source>
        <dbReference type="SAM" id="MobiDB-lite"/>
    </source>
</evidence>
<evidence type="ECO:0000313" key="3">
    <source>
        <dbReference type="Proteomes" id="UP000003973"/>
    </source>
</evidence>